<dbReference type="GO" id="GO:0008757">
    <property type="term" value="F:S-adenosylmethionine-dependent methyltransferase activity"/>
    <property type="evidence" value="ECO:0007669"/>
    <property type="project" value="InterPro"/>
</dbReference>
<proteinExistence type="predicted"/>
<evidence type="ECO:0000259" key="1">
    <source>
        <dbReference type="Pfam" id="PF08241"/>
    </source>
</evidence>
<dbReference type="InterPro" id="IPR013216">
    <property type="entry name" value="Methyltransf_11"/>
</dbReference>
<dbReference type="InterPro" id="IPR029063">
    <property type="entry name" value="SAM-dependent_MTases_sf"/>
</dbReference>
<name>A0A1F6BRW8_9BACT</name>
<comment type="caution">
    <text evidence="2">The sequence shown here is derived from an EMBL/GenBank/DDBJ whole genome shotgun (WGS) entry which is preliminary data.</text>
</comment>
<evidence type="ECO:0000313" key="2">
    <source>
        <dbReference type="EMBL" id="OGG39573.1"/>
    </source>
</evidence>
<evidence type="ECO:0000313" key="3">
    <source>
        <dbReference type="Proteomes" id="UP000179324"/>
    </source>
</evidence>
<gene>
    <name evidence="2" type="ORF">A2127_01670</name>
</gene>
<organism evidence="2 3">
    <name type="scientific">Candidatus Jorgensenbacteria bacterium GWC1_48_12</name>
    <dbReference type="NCBI Taxonomy" id="1798469"/>
    <lineage>
        <taxon>Bacteria</taxon>
        <taxon>Candidatus Joergenseniibacteriota</taxon>
    </lineage>
</organism>
<reference evidence="2 3" key="1">
    <citation type="journal article" date="2016" name="Nat. Commun.">
        <title>Thousands of microbial genomes shed light on interconnected biogeochemical processes in an aquifer system.</title>
        <authorList>
            <person name="Anantharaman K."/>
            <person name="Brown C.T."/>
            <person name="Hug L.A."/>
            <person name="Sharon I."/>
            <person name="Castelle C.J."/>
            <person name="Probst A.J."/>
            <person name="Thomas B.C."/>
            <person name="Singh A."/>
            <person name="Wilkins M.J."/>
            <person name="Karaoz U."/>
            <person name="Brodie E.L."/>
            <person name="Williams K.H."/>
            <person name="Hubbard S.S."/>
            <person name="Banfield J.F."/>
        </authorList>
    </citation>
    <scope>NUCLEOTIDE SEQUENCE [LARGE SCALE GENOMIC DNA]</scope>
</reference>
<accession>A0A1F6BRW8</accession>
<protein>
    <recommendedName>
        <fullName evidence="1">Methyltransferase type 11 domain-containing protein</fullName>
    </recommendedName>
</protein>
<dbReference type="EMBL" id="MFKI01000008">
    <property type="protein sequence ID" value="OGG39573.1"/>
    <property type="molecule type" value="Genomic_DNA"/>
</dbReference>
<dbReference type="Pfam" id="PF08241">
    <property type="entry name" value="Methyltransf_11"/>
    <property type="match status" value="1"/>
</dbReference>
<feature type="domain" description="Methyltransferase type 11" evidence="1">
    <location>
        <begin position="151"/>
        <end position="198"/>
    </location>
</feature>
<dbReference type="Proteomes" id="UP000179324">
    <property type="component" value="Unassembled WGS sequence"/>
</dbReference>
<dbReference type="SUPFAM" id="SSF53335">
    <property type="entry name" value="S-adenosyl-L-methionine-dependent methyltransferases"/>
    <property type="match status" value="1"/>
</dbReference>
<sequence length="303" mass="35503">MNWKYKAFLQQIFSLIPFGENLNYWCQKKLTKSLPAKLPDFTKKIDEAKKHLEVFNKYNYQGGENAVFYEFGAGQDLIIPLIFYSFGIPKQILTDIRSLVRIELINHTINLFKKINPEPAIKRIPCRYLNGKTKKECLAQLKRYYGIEYLAPCDGRSTGLKPNSVNFITSTNTLEHIPSRDIQAILKECYRLLKPGNFMSFIIDYCDHYSYFDKSISVYNFLRYPALVWKLFNSSLHYQNRLRHRDYLNLIKSAGFEISEESIGEPVKDDIGKMKNIPLAEVFKKRYKPNELIPQCSHLILKK</sequence>
<dbReference type="AlphaFoldDB" id="A0A1F6BRW8"/>
<dbReference type="Gene3D" id="3.40.50.150">
    <property type="entry name" value="Vaccinia Virus protein VP39"/>
    <property type="match status" value="1"/>
</dbReference>